<comment type="similarity">
    <text evidence="1">Belongs to the sigma-70 factor family. ECF subfamily.</text>
</comment>
<dbReference type="AlphaFoldDB" id="A0A399E8R6"/>
<dbReference type="Pfam" id="PF04542">
    <property type="entry name" value="Sigma70_r2"/>
    <property type="match status" value="1"/>
</dbReference>
<feature type="domain" description="RNA polymerase sigma factor 70 region 4 type 2" evidence="6">
    <location>
        <begin position="133"/>
        <end position="185"/>
    </location>
</feature>
<dbReference type="InterPro" id="IPR039425">
    <property type="entry name" value="RNA_pol_sigma-70-like"/>
</dbReference>
<dbReference type="GO" id="GO:0006352">
    <property type="term" value="P:DNA-templated transcription initiation"/>
    <property type="evidence" value="ECO:0007669"/>
    <property type="project" value="InterPro"/>
</dbReference>
<dbReference type="NCBIfam" id="TIGR02937">
    <property type="entry name" value="sigma70-ECF"/>
    <property type="match status" value="1"/>
</dbReference>
<evidence type="ECO:0000256" key="3">
    <source>
        <dbReference type="ARBA" id="ARBA00023082"/>
    </source>
</evidence>
<evidence type="ECO:0000259" key="5">
    <source>
        <dbReference type="Pfam" id="PF04542"/>
    </source>
</evidence>
<dbReference type="Proteomes" id="UP000265715">
    <property type="component" value="Unassembled WGS sequence"/>
</dbReference>
<keyword evidence="2" id="KW-0805">Transcription regulation</keyword>
<keyword evidence="4" id="KW-0804">Transcription</keyword>
<dbReference type="PANTHER" id="PTHR43133">
    <property type="entry name" value="RNA POLYMERASE ECF-TYPE SIGMA FACTO"/>
    <property type="match status" value="1"/>
</dbReference>
<dbReference type="NCBIfam" id="NF010500">
    <property type="entry name" value="PRK13919.1"/>
    <property type="match status" value="1"/>
</dbReference>
<evidence type="ECO:0000313" key="7">
    <source>
        <dbReference type="EMBL" id="RIH80815.1"/>
    </source>
</evidence>
<evidence type="ECO:0000256" key="1">
    <source>
        <dbReference type="ARBA" id="ARBA00010641"/>
    </source>
</evidence>
<evidence type="ECO:0000259" key="6">
    <source>
        <dbReference type="Pfam" id="PF08281"/>
    </source>
</evidence>
<sequence>MVKCARMSLEHFSDEALLALVARGDEEALRWLYRRYAGSVLALAKRMGLDAAAREDCVQEVFQRIWRGAASFDPRKTQARSWLLAVAHHMAVDLVRRDAARPKALEPAHDEEEPEAFDLPGPGLDEGGALDRVRIQRALAALSPDERRVIEVLYYQGYAHGEAAERLGIPLGTLKTRARRALEKLREVLGEA</sequence>
<dbReference type="InterPro" id="IPR013325">
    <property type="entry name" value="RNA_pol_sigma_r2"/>
</dbReference>
<dbReference type="Gene3D" id="1.10.10.10">
    <property type="entry name" value="Winged helix-like DNA-binding domain superfamily/Winged helix DNA-binding domain"/>
    <property type="match status" value="1"/>
</dbReference>
<comment type="caution">
    <text evidence="7">The sequence shown here is derived from an EMBL/GenBank/DDBJ whole genome shotgun (WGS) entry which is preliminary data.</text>
</comment>
<reference evidence="7 8" key="1">
    <citation type="submission" date="2018-08" db="EMBL/GenBank/DDBJ databases">
        <title>Meiothermus terrae DSM 26712 genome sequencing project.</title>
        <authorList>
            <person name="Da Costa M.S."/>
            <person name="Albuquerque L."/>
            <person name="Raposo P."/>
            <person name="Froufe H.J.C."/>
            <person name="Barroso C.S."/>
            <person name="Egas C."/>
        </authorList>
    </citation>
    <scope>NUCLEOTIDE SEQUENCE [LARGE SCALE GENOMIC DNA]</scope>
    <source>
        <strain evidence="7 8">DSM 26712</strain>
    </source>
</reference>
<dbReference type="CDD" id="cd06171">
    <property type="entry name" value="Sigma70_r4"/>
    <property type="match status" value="1"/>
</dbReference>
<dbReference type="EMBL" id="QXDL01000217">
    <property type="protein sequence ID" value="RIH80815.1"/>
    <property type="molecule type" value="Genomic_DNA"/>
</dbReference>
<dbReference type="InterPro" id="IPR013324">
    <property type="entry name" value="RNA_pol_sigma_r3/r4-like"/>
</dbReference>
<protein>
    <submittedName>
        <fullName evidence="7">ECF RNA polymerase sigma factor SigK</fullName>
    </submittedName>
</protein>
<evidence type="ECO:0000313" key="8">
    <source>
        <dbReference type="Proteomes" id="UP000265715"/>
    </source>
</evidence>
<dbReference type="InterPro" id="IPR036388">
    <property type="entry name" value="WH-like_DNA-bd_sf"/>
</dbReference>
<evidence type="ECO:0000256" key="4">
    <source>
        <dbReference type="ARBA" id="ARBA00023163"/>
    </source>
</evidence>
<dbReference type="GO" id="GO:0003677">
    <property type="term" value="F:DNA binding"/>
    <property type="evidence" value="ECO:0007669"/>
    <property type="project" value="InterPro"/>
</dbReference>
<gene>
    <name evidence="7" type="primary">sigK_1</name>
    <name evidence="7" type="ORF">Mterra_03457</name>
</gene>
<proteinExistence type="inferred from homology"/>
<dbReference type="SUPFAM" id="SSF88946">
    <property type="entry name" value="Sigma2 domain of RNA polymerase sigma factors"/>
    <property type="match status" value="1"/>
</dbReference>
<dbReference type="SUPFAM" id="SSF88659">
    <property type="entry name" value="Sigma3 and sigma4 domains of RNA polymerase sigma factors"/>
    <property type="match status" value="1"/>
</dbReference>
<dbReference type="InterPro" id="IPR014284">
    <property type="entry name" value="RNA_pol_sigma-70_dom"/>
</dbReference>
<dbReference type="GO" id="GO:0016987">
    <property type="term" value="F:sigma factor activity"/>
    <property type="evidence" value="ECO:0007669"/>
    <property type="project" value="UniProtKB-KW"/>
</dbReference>
<keyword evidence="8" id="KW-1185">Reference proteome</keyword>
<feature type="domain" description="RNA polymerase sigma-70 region 2" evidence="5">
    <location>
        <begin position="32"/>
        <end position="99"/>
    </location>
</feature>
<dbReference type="Pfam" id="PF08281">
    <property type="entry name" value="Sigma70_r4_2"/>
    <property type="match status" value="1"/>
</dbReference>
<dbReference type="Gene3D" id="1.10.1740.10">
    <property type="match status" value="1"/>
</dbReference>
<dbReference type="InterPro" id="IPR013249">
    <property type="entry name" value="RNA_pol_sigma70_r4_t2"/>
</dbReference>
<dbReference type="InterPro" id="IPR007627">
    <property type="entry name" value="RNA_pol_sigma70_r2"/>
</dbReference>
<organism evidence="7 8">
    <name type="scientific">Calidithermus terrae</name>
    <dbReference type="NCBI Taxonomy" id="1408545"/>
    <lineage>
        <taxon>Bacteria</taxon>
        <taxon>Thermotogati</taxon>
        <taxon>Deinococcota</taxon>
        <taxon>Deinococci</taxon>
        <taxon>Thermales</taxon>
        <taxon>Thermaceae</taxon>
        <taxon>Calidithermus</taxon>
    </lineage>
</organism>
<evidence type="ECO:0000256" key="2">
    <source>
        <dbReference type="ARBA" id="ARBA00023015"/>
    </source>
</evidence>
<accession>A0A399E8R6</accession>
<keyword evidence="3" id="KW-0731">Sigma factor</keyword>
<dbReference type="PANTHER" id="PTHR43133:SF62">
    <property type="entry name" value="RNA POLYMERASE SIGMA FACTOR SIGZ"/>
    <property type="match status" value="1"/>
</dbReference>
<name>A0A399E8R6_9DEIN</name>